<dbReference type="GO" id="GO:0043565">
    <property type="term" value="F:sequence-specific DNA binding"/>
    <property type="evidence" value="ECO:0007669"/>
    <property type="project" value="TreeGrafter"/>
</dbReference>
<dbReference type="Proteomes" id="UP001054945">
    <property type="component" value="Unassembled WGS sequence"/>
</dbReference>
<accession>A0AAV4XC54</accession>
<evidence type="ECO:0000313" key="6">
    <source>
        <dbReference type="Proteomes" id="UP001054945"/>
    </source>
</evidence>
<dbReference type="InterPro" id="IPR051577">
    <property type="entry name" value="MRF-like"/>
</dbReference>
<dbReference type="GO" id="GO:0003700">
    <property type="term" value="F:DNA-binding transcription factor activity"/>
    <property type="evidence" value="ECO:0007669"/>
    <property type="project" value="UniProtKB-UniRule"/>
</dbReference>
<gene>
    <name evidence="5" type="primary">myrf</name>
    <name evidence="5" type="ORF">CEXT_192581</name>
</gene>
<evidence type="ECO:0000256" key="3">
    <source>
        <dbReference type="SAM" id="MobiDB-lite"/>
    </source>
</evidence>
<dbReference type="Pfam" id="PF05224">
    <property type="entry name" value="NDT80_PhoG"/>
    <property type="match status" value="1"/>
</dbReference>
<protein>
    <submittedName>
        <fullName evidence="5">Myelin regulatory factor</fullName>
    </submittedName>
</protein>
<organism evidence="5 6">
    <name type="scientific">Caerostris extrusa</name>
    <name type="common">Bark spider</name>
    <name type="synonym">Caerostris bankana</name>
    <dbReference type="NCBI Taxonomy" id="172846"/>
    <lineage>
        <taxon>Eukaryota</taxon>
        <taxon>Metazoa</taxon>
        <taxon>Ecdysozoa</taxon>
        <taxon>Arthropoda</taxon>
        <taxon>Chelicerata</taxon>
        <taxon>Arachnida</taxon>
        <taxon>Araneae</taxon>
        <taxon>Araneomorphae</taxon>
        <taxon>Entelegynae</taxon>
        <taxon>Araneoidea</taxon>
        <taxon>Araneidae</taxon>
        <taxon>Caerostris</taxon>
    </lineage>
</organism>
<evidence type="ECO:0000256" key="1">
    <source>
        <dbReference type="ARBA" id="ARBA00023125"/>
    </source>
</evidence>
<name>A0AAV4XC54_CAEEX</name>
<dbReference type="GO" id="GO:0045893">
    <property type="term" value="P:positive regulation of DNA-templated transcription"/>
    <property type="evidence" value="ECO:0007669"/>
    <property type="project" value="TreeGrafter"/>
</dbReference>
<dbReference type="GO" id="GO:0005789">
    <property type="term" value="C:endoplasmic reticulum membrane"/>
    <property type="evidence" value="ECO:0007669"/>
    <property type="project" value="TreeGrafter"/>
</dbReference>
<dbReference type="PROSITE" id="PS51517">
    <property type="entry name" value="NDT80"/>
    <property type="match status" value="1"/>
</dbReference>
<evidence type="ECO:0000259" key="4">
    <source>
        <dbReference type="PROSITE" id="PS51517"/>
    </source>
</evidence>
<proteinExistence type="predicted"/>
<feature type="domain" description="NDT80" evidence="4">
    <location>
        <begin position="314"/>
        <end position="486"/>
    </location>
</feature>
<dbReference type="PANTHER" id="PTHR13029">
    <property type="match status" value="1"/>
</dbReference>
<dbReference type="PANTHER" id="PTHR13029:SF18">
    <property type="entry name" value="MYELIN REGULATORY FACTOR HOMOLOG 1"/>
    <property type="match status" value="1"/>
</dbReference>
<evidence type="ECO:0000313" key="5">
    <source>
        <dbReference type="EMBL" id="GIY91369.1"/>
    </source>
</evidence>
<comment type="caution">
    <text evidence="5">The sequence shown here is derived from an EMBL/GenBank/DDBJ whole genome shotgun (WGS) entry which is preliminary data.</text>
</comment>
<dbReference type="InterPro" id="IPR024061">
    <property type="entry name" value="NDT80_DNA-bd_dom"/>
</dbReference>
<evidence type="ECO:0000256" key="2">
    <source>
        <dbReference type="PROSITE-ProRule" id="PRU00850"/>
    </source>
</evidence>
<feature type="region of interest" description="Disordered" evidence="3">
    <location>
        <begin position="151"/>
        <end position="189"/>
    </location>
</feature>
<dbReference type="EMBL" id="BPLR01000004">
    <property type="protein sequence ID" value="GIY91369.1"/>
    <property type="molecule type" value="Genomic_DNA"/>
</dbReference>
<dbReference type="GO" id="GO:0016540">
    <property type="term" value="P:protein autoprocessing"/>
    <property type="evidence" value="ECO:0007669"/>
    <property type="project" value="TreeGrafter"/>
</dbReference>
<feature type="DNA-binding region" description="NDT80" evidence="2">
    <location>
        <begin position="314"/>
        <end position="486"/>
    </location>
</feature>
<sequence length="486" mass="53691">MNQIKKVKDPFFICLSGRTNHNIASSVHTFFKPLRECAMSADSSGRFVPRHGNVCKTGPDHQLCSRKIAEEIGIVIDNIYYFQSELIGNSTKICDYPLKSQKAVTSINGNLTHFNNHFTNGNPTLPPVINIGREANAIPRLNTLNKANQNINVNLPESPPDSGSEPPFSPTLTDNSLNGNEGHPQIPTMMQASGDMKYMGYSNTQPLKHLSETSLTLTPPLQLPNQPQAVQASIPQHSGVSQTLSAVPSQSASVGSMLSHLQHPINTSLTSGLSLQQQTLGPPSHLTSLYDTNEDFLCDSLDNSNNSHKKRKLNESHKNVVNNNLLNGIMNVKQETGGISPEPHANTPVLSTTDDEYSFDFSGPDGSGMFLDSAYQCIRFQPFQQNTWAILCDHTLKELVDADKGFNFSNADDAFVCQKKNHFQVTVHVQLIGEPHYVKTPDGVKKIDNFFLHFNGAKVESQTKQSKLNSHNRIVVKDLFILYVWT</sequence>
<dbReference type="AlphaFoldDB" id="A0AAV4XC54"/>
<keyword evidence="1 2" id="KW-0238">DNA-binding</keyword>
<dbReference type="GO" id="GO:0005634">
    <property type="term" value="C:nucleus"/>
    <property type="evidence" value="ECO:0007669"/>
    <property type="project" value="TreeGrafter"/>
</dbReference>
<reference evidence="5 6" key="1">
    <citation type="submission" date="2021-06" db="EMBL/GenBank/DDBJ databases">
        <title>Caerostris extrusa draft genome.</title>
        <authorList>
            <person name="Kono N."/>
            <person name="Arakawa K."/>
        </authorList>
    </citation>
    <scope>NUCLEOTIDE SEQUENCE [LARGE SCALE GENOMIC DNA]</scope>
</reference>
<keyword evidence="6" id="KW-1185">Reference proteome</keyword>